<comment type="caution">
    <text evidence="2">The sequence shown here is derived from an EMBL/GenBank/DDBJ whole genome shotgun (WGS) entry which is preliminary data.</text>
</comment>
<feature type="transmembrane region" description="Helical" evidence="1">
    <location>
        <begin position="158"/>
        <end position="175"/>
    </location>
</feature>
<keyword evidence="1" id="KW-0812">Transmembrane</keyword>
<feature type="transmembrane region" description="Helical" evidence="1">
    <location>
        <begin position="7"/>
        <end position="24"/>
    </location>
</feature>
<feature type="transmembrane region" description="Helical" evidence="1">
    <location>
        <begin position="261"/>
        <end position="284"/>
    </location>
</feature>
<keyword evidence="1" id="KW-0472">Membrane</keyword>
<organism evidence="2 3">
    <name type="scientific">Candidatus Caccoplasma intestinavium</name>
    <dbReference type="NCBI Taxonomy" id="2840716"/>
    <lineage>
        <taxon>Bacteria</taxon>
        <taxon>Pseudomonadati</taxon>
        <taxon>Bacteroidota</taxon>
        <taxon>Bacteroidia</taxon>
        <taxon>Bacteroidales</taxon>
        <taxon>Bacteroidaceae</taxon>
        <taxon>Bacteroidaceae incertae sedis</taxon>
        <taxon>Candidatus Caccoplasma</taxon>
    </lineage>
</organism>
<dbReference type="Proteomes" id="UP000886722">
    <property type="component" value="Unassembled WGS sequence"/>
</dbReference>
<feature type="transmembrane region" description="Helical" evidence="1">
    <location>
        <begin position="116"/>
        <end position="138"/>
    </location>
</feature>
<gene>
    <name evidence="2" type="ORF">IAD06_03245</name>
</gene>
<evidence type="ECO:0000313" key="3">
    <source>
        <dbReference type="Proteomes" id="UP000886722"/>
    </source>
</evidence>
<evidence type="ECO:0000313" key="2">
    <source>
        <dbReference type="EMBL" id="HIT39042.1"/>
    </source>
</evidence>
<feature type="transmembrane region" description="Helical" evidence="1">
    <location>
        <begin position="187"/>
        <end position="209"/>
    </location>
</feature>
<accession>A0A9D1KE33</accession>
<reference evidence="2" key="2">
    <citation type="journal article" date="2021" name="PeerJ">
        <title>Extensive microbial diversity within the chicken gut microbiome revealed by metagenomics and culture.</title>
        <authorList>
            <person name="Gilroy R."/>
            <person name="Ravi A."/>
            <person name="Getino M."/>
            <person name="Pursley I."/>
            <person name="Horton D.L."/>
            <person name="Alikhan N.F."/>
            <person name="Baker D."/>
            <person name="Gharbi K."/>
            <person name="Hall N."/>
            <person name="Watson M."/>
            <person name="Adriaenssens E.M."/>
            <person name="Foster-Nyarko E."/>
            <person name="Jarju S."/>
            <person name="Secka A."/>
            <person name="Antonio M."/>
            <person name="Oren A."/>
            <person name="Chaudhuri R.R."/>
            <person name="La Ragione R."/>
            <person name="Hildebrand F."/>
            <person name="Pallen M.J."/>
        </authorList>
    </citation>
    <scope>NUCLEOTIDE SEQUENCE</scope>
    <source>
        <strain evidence="2">21143</strain>
    </source>
</reference>
<feature type="transmembrane region" description="Helical" evidence="1">
    <location>
        <begin position="60"/>
        <end position="79"/>
    </location>
</feature>
<name>A0A9D1KE33_9BACT</name>
<proteinExistence type="predicted"/>
<feature type="transmembrane region" description="Helical" evidence="1">
    <location>
        <begin position="221"/>
        <end position="240"/>
    </location>
</feature>
<feature type="transmembrane region" description="Helical" evidence="1">
    <location>
        <begin position="85"/>
        <end position="109"/>
    </location>
</feature>
<reference evidence="2" key="1">
    <citation type="submission" date="2020-10" db="EMBL/GenBank/DDBJ databases">
        <authorList>
            <person name="Gilroy R."/>
        </authorList>
    </citation>
    <scope>NUCLEOTIDE SEQUENCE</scope>
    <source>
        <strain evidence="2">21143</strain>
    </source>
</reference>
<dbReference type="Gene3D" id="1.20.1530.20">
    <property type="match status" value="1"/>
</dbReference>
<dbReference type="AlphaFoldDB" id="A0A9D1KE33"/>
<evidence type="ECO:0000256" key="1">
    <source>
        <dbReference type="SAM" id="Phobius"/>
    </source>
</evidence>
<dbReference type="EMBL" id="DVKT01000023">
    <property type="protein sequence ID" value="HIT39042.1"/>
    <property type="molecule type" value="Genomic_DNA"/>
</dbReference>
<dbReference type="InterPro" id="IPR038770">
    <property type="entry name" value="Na+/solute_symporter_sf"/>
</dbReference>
<protein>
    <submittedName>
        <fullName evidence="2">Transporter</fullName>
    </submittedName>
</protein>
<sequence length="307" mass="34315">MLQKLKMYMLPIAMILGAILYNPITVLNEKLPHLTQALIFAMLLVPYCRISLRELRIERLHIWLITIQIIGSLAVYGVLLLFDPLIAEGTLICILAPTATAAAVITFMLGGSLTTLATYSLLSNMTVALLSPIIFSFIGIHTDIPFTESFFTICRQMIPLLIFPFITAIALRYLLPRVHYMLSKSQSLSFYLWAVSLTIVMGRTAAFIIDQGAENIKEELLIALFSLIVCSAQFAIGKIIGQRYNERIAGGQALGQKNTVLAIWMALTYVHPIASIGPASYVVWQNCINSWQLWKKNKQDKKYVSAK</sequence>
<keyword evidence="1" id="KW-1133">Transmembrane helix</keyword>
<feature type="transmembrane region" description="Helical" evidence="1">
    <location>
        <begin position="30"/>
        <end position="48"/>
    </location>
</feature>